<evidence type="ECO:0000256" key="4">
    <source>
        <dbReference type="ARBA" id="ARBA00022801"/>
    </source>
</evidence>
<keyword evidence="2" id="KW-0645">Protease</keyword>
<dbReference type="Gene3D" id="2.30.30.170">
    <property type="match status" value="1"/>
</dbReference>
<evidence type="ECO:0000313" key="9">
    <source>
        <dbReference type="Proteomes" id="UP000182818"/>
    </source>
</evidence>
<dbReference type="InterPro" id="IPR051202">
    <property type="entry name" value="Peptidase_C40"/>
</dbReference>
<dbReference type="Pfam" id="PF13457">
    <property type="entry name" value="GW"/>
    <property type="match status" value="1"/>
</dbReference>
<dbReference type="PANTHER" id="PTHR47053:SF1">
    <property type="entry name" value="MUREIN DD-ENDOPEPTIDASE MEPH-RELATED"/>
    <property type="match status" value="1"/>
</dbReference>
<dbReference type="InterPro" id="IPR025987">
    <property type="entry name" value="GW_dom"/>
</dbReference>
<dbReference type="Proteomes" id="UP000182818">
    <property type="component" value="Unassembled WGS sequence"/>
</dbReference>
<protein>
    <submittedName>
        <fullName evidence="8">SH3-like domain-containing protein</fullName>
    </submittedName>
</protein>
<keyword evidence="5" id="KW-0788">Thiol protease</keyword>
<organism evidence="8 9">
    <name type="scientific">Pediococcus ethanolidurans</name>
    <dbReference type="NCBI Taxonomy" id="319653"/>
    <lineage>
        <taxon>Bacteria</taxon>
        <taxon>Bacillati</taxon>
        <taxon>Bacillota</taxon>
        <taxon>Bacilli</taxon>
        <taxon>Lactobacillales</taxon>
        <taxon>Lactobacillaceae</taxon>
        <taxon>Pediococcus</taxon>
    </lineage>
</organism>
<accession>A0A1H9L5S0</accession>
<comment type="caution">
    <text evidence="8">The sequence shown here is derived from an EMBL/GenBank/DDBJ whole genome shotgun (WGS) entry which is preliminary data.</text>
</comment>
<dbReference type="InterPro" id="IPR000064">
    <property type="entry name" value="NLP_P60_dom"/>
</dbReference>
<dbReference type="InterPro" id="IPR038200">
    <property type="entry name" value="GW_dom_sf"/>
</dbReference>
<dbReference type="Pfam" id="PF00877">
    <property type="entry name" value="NLPC_P60"/>
    <property type="match status" value="1"/>
</dbReference>
<evidence type="ECO:0000256" key="2">
    <source>
        <dbReference type="ARBA" id="ARBA00022670"/>
    </source>
</evidence>
<keyword evidence="4" id="KW-0378">Hydrolase</keyword>
<evidence type="ECO:0000256" key="6">
    <source>
        <dbReference type="SAM" id="Phobius"/>
    </source>
</evidence>
<dbReference type="SUPFAM" id="SSF54001">
    <property type="entry name" value="Cysteine proteinases"/>
    <property type="match status" value="1"/>
</dbReference>
<keyword evidence="9" id="KW-1185">Reference proteome</keyword>
<dbReference type="InterPro" id="IPR038765">
    <property type="entry name" value="Papain-like_cys_pep_sf"/>
</dbReference>
<dbReference type="PROSITE" id="PS51935">
    <property type="entry name" value="NLPC_P60"/>
    <property type="match status" value="1"/>
</dbReference>
<keyword evidence="3" id="KW-0732">Signal</keyword>
<name>A0A1H9L5S0_9LACO</name>
<keyword evidence="6" id="KW-0812">Transmembrane</keyword>
<keyword evidence="6" id="KW-1133">Transmembrane helix</keyword>
<reference evidence="8 9" key="1">
    <citation type="submission" date="2016-10" db="EMBL/GenBank/DDBJ databases">
        <authorList>
            <person name="Varghese N."/>
            <person name="Submissions S."/>
        </authorList>
    </citation>
    <scope>NUCLEOTIDE SEQUENCE [LARGE SCALE GENOMIC DNA]</scope>
    <source>
        <strain evidence="8 9">CGMCC 1.3889</strain>
    </source>
</reference>
<gene>
    <name evidence="8" type="ORF">SAMN04487973_101203</name>
</gene>
<evidence type="ECO:0000256" key="3">
    <source>
        <dbReference type="ARBA" id="ARBA00022729"/>
    </source>
</evidence>
<dbReference type="EMBL" id="FOGK01000001">
    <property type="protein sequence ID" value="SER06774.1"/>
    <property type="molecule type" value="Genomic_DNA"/>
</dbReference>
<dbReference type="PANTHER" id="PTHR47053">
    <property type="entry name" value="MUREIN DD-ENDOPEPTIDASE MEPH-RELATED"/>
    <property type="match status" value="1"/>
</dbReference>
<evidence type="ECO:0000313" key="8">
    <source>
        <dbReference type="EMBL" id="SER06774.1"/>
    </source>
</evidence>
<feature type="transmembrane region" description="Helical" evidence="6">
    <location>
        <begin position="30"/>
        <end position="49"/>
    </location>
</feature>
<evidence type="ECO:0000256" key="5">
    <source>
        <dbReference type="ARBA" id="ARBA00022807"/>
    </source>
</evidence>
<comment type="similarity">
    <text evidence="1">Belongs to the peptidase C40 family.</text>
</comment>
<evidence type="ECO:0000256" key="1">
    <source>
        <dbReference type="ARBA" id="ARBA00007074"/>
    </source>
</evidence>
<feature type="domain" description="NlpC/P60" evidence="7">
    <location>
        <begin position="148"/>
        <end position="269"/>
    </location>
</feature>
<evidence type="ECO:0000259" key="7">
    <source>
        <dbReference type="PROSITE" id="PS51935"/>
    </source>
</evidence>
<proteinExistence type="inferred from homology"/>
<dbReference type="Gene3D" id="3.90.1720.10">
    <property type="entry name" value="endopeptidase domain like (from Nostoc punctiforme)"/>
    <property type="match status" value="1"/>
</dbReference>
<sequence>MTFLSYFPVTLNTYHRRYTIRAGVTSNMKYIVKIFAILAIFIGITAAHATQAKAATTFRVVSTKNVTPKSYIRSSAKGSLYNLNGKLPYVSFKAVHQLKNYPRTTFRVTKTRVILRSGVKSTYYYAISTNGRAAGWVWHGYLKVKPGTATYAKVYSQARKQLGKRYVYGAVGPNSFDCSGFSKYVYKKSINKTLPRTAQSQYNKYKKTSTKTRKAGDLVFFGSSKKRISHVGIYVGNGKMIDAQNRGVVTEKVVSPWWHCVGYCRPATLS</sequence>
<keyword evidence="6" id="KW-0472">Membrane</keyword>